<dbReference type="EMBL" id="AHJE01000019">
    <property type="protein sequence ID" value="EHP43421.1"/>
    <property type="molecule type" value="Genomic_DNA"/>
</dbReference>
<feature type="domain" description="PhnB-like" evidence="1">
    <location>
        <begin position="4"/>
        <end position="139"/>
    </location>
</feature>
<organism evidence="2 3">
    <name type="scientific">Cupriavidus basilensis OR16</name>
    <dbReference type="NCBI Taxonomy" id="1127483"/>
    <lineage>
        <taxon>Bacteria</taxon>
        <taxon>Pseudomonadati</taxon>
        <taxon>Pseudomonadota</taxon>
        <taxon>Betaproteobacteria</taxon>
        <taxon>Burkholderiales</taxon>
        <taxon>Burkholderiaceae</taxon>
        <taxon>Cupriavidus</taxon>
    </lineage>
</organism>
<comment type="caution">
    <text evidence="2">The sequence shown here is derived from an EMBL/GenBank/DDBJ whole genome shotgun (WGS) entry which is preliminary data.</text>
</comment>
<evidence type="ECO:0000259" key="1">
    <source>
        <dbReference type="Pfam" id="PF06983"/>
    </source>
</evidence>
<dbReference type="PANTHER" id="PTHR33990:SF1">
    <property type="entry name" value="PROTEIN YJDN"/>
    <property type="match status" value="1"/>
</dbReference>
<protein>
    <submittedName>
        <fullName evidence="2">Bleomycin resistance protein</fullName>
    </submittedName>
</protein>
<dbReference type="Proteomes" id="UP000005808">
    <property type="component" value="Unassembled WGS sequence"/>
</dbReference>
<dbReference type="InterPro" id="IPR028973">
    <property type="entry name" value="PhnB-like"/>
</dbReference>
<dbReference type="CDD" id="cd06588">
    <property type="entry name" value="PhnB_like"/>
    <property type="match status" value="1"/>
</dbReference>
<sequence length="143" mass="15673">MLVQPYLFFEGRCEEAAELYKRAVGAEVVMMMRFKDAPPPESPPPEGACAPTAGTEEKIMHMSMRIGETLVMMSDGRCTGKPDFQGFSLSVSVPDAASADRVFNALAEGGQVLMPLGKTFYSPRFGMTADRFGVMWMVIVPEH</sequence>
<dbReference type="SUPFAM" id="SSF54593">
    <property type="entry name" value="Glyoxalase/Bleomycin resistance protein/Dihydroxybiphenyl dioxygenase"/>
    <property type="match status" value="1"/>
</dbReference>
<evidence type="ECO:0000313" key="3">
    <source>
        <dbReference type="Proteomes" id="UP000005808"/>
    </source>
</evidence>
<accession>H1S255</accession>
<name>H1S255_9BURK</name>
<dbReference type="RefSeq" id="WP_006157484.1">
    <property type="nucleotide sequence ID" value="NZ_AHJE01000019.1"/>
</dbReference>
<dbReference type="PATRIC" id="fig|1127483.3.peg.1764"/>
<reference evidence="2 3" key="1">
    <citation type="journal article" date="2012" name="J. Bacteriol.">
        <title>De Novo Genome Project of Cupriavidus basilensis OR16.</title>
        <authorList>
            <person name="Cserhati M."/>
            <person name="Kriszt B."/>
            <person name="Szoboszlay S."/>
            <person name="Toth A."/>
            <person name="Szabo I."/>
            <person name="Tancsics A."/>
            <person name="Nagy I."/>
            <person name="Horvath B."/>
            <person name="Nagy I."/>
            <person name="Kukolya J."/>
        </authorList>
    </citation>
    <scope>NUCLEOTIDE SEQUENCE [LARGE SCALE GENOMIC DNA]</scope>
    <source>
        <strain evidence="2 3">OR16</strain>
    </source>
</reference>
<dbReference type="AlphaFoldDB" id="H1S255"/>
<dbReference type="Pfam" id="PF06983">
    <property type="entry name" value="3-dmu-9_3-mt"/>
    <property type="match status" value="1"/>
</dbReference>
<dbReference type="Gene3D" id="3.10.180.10">
    <property type="entry name" value="2,3-Dihydroxybiphenyl 1,2-Dioxygenase, domain 1"/>
    <property type="match status" value="1"/>
</dbReference>
<evidence type="ECO:0000313" key="2">
    <source>
        <dbReference type="EMBL" id="EHP43421.1"/>
    </source>
</evidence>
<dbReference type="OrthoDB" id="9795306at2"/>
<gene>
    <name evidence="2" type="ORF">OR16_08817</name>
</gene>
<dbReference type="PANTHER" id="PTHR33990">
    <property type="entry name" value="PROTEIN YJDN-RELATED"/>
    <property type="match status" value="1"/>
</dbReference>
<proteinExistence type="predicted"/>
<dbReference type="InterPro" id="IPR029068">
    <property type="entry name" value="Glyas_Bleomycin-R_OHBP_Dase"/>
</dbReference>